<sequence length="117" mass="12783">MRIDQIATKAMRYGGRVLKPGDTFQASRRDARVLQAIGKSGPPPQADPSPQANPAPQVDLEEETKAAEIEQLRAEYEATTGDAADGRWGAPKLREKIAAPKEPKGGSYQRRDLRAED</sequence>
<evidence type="ECO:0000313" key="2">
    <source>
        <dbReference type="EMBL" id="GEP06427.1"/>
    </source>
</evidence>
<feature type="compositionally biased region" description="Pro residues" evidence="1">
    <location>
        <begin position="41"/>
        <end position="53"/>
    </location>
</feature>
<name>A0A512J8Y4_9HYPH</name>
<keyword evidence="5" id="KW-1185">Reference proteome</keyword>
<accession>A0A512J8Y4</accession>
<dbReference type="RefSeq" id="WP_147027961.1">
    <property type="nucleotide sequence ID" value="NZ_BJZU01000104.1"/>
</dbReference>
<gene>
    <name evidence="3" type="ORF">GCM10007888_38490</name>
    <name evidence="2" type="ORF">MOX02_44650</name>
</gene>
<evidence type="ECO:0000313" key="5">
    <source>
        <dbReference type="Proteomes" id="UP001156856"/>
    </source>
</evidence>
<protein>
    <submittedName>
        <fullName evidence="2">Uncharacterized protein</fullName>
    </submittedName>
</protein>
<dbReference type="AlphaFoldDB" id="A0A512J8Y4"/>
<dbReference type="Proteomes" id="UP000321960">
    <property type="component" value="Unassembled WGS sequence"/>
</dbReference>
<dbReference type="EMBL" id="BJZU01000104">
    <property type="protein sequence ID" value="GEP06427.1"/>
    <property type="molecule type" value="Genomic_DNA"/>
</dbReference>
<reference evidence="3" key="1">
    <citation type="journal article" date="2014" name="Int. J. Syst. Evol. Microbiol.">
        <title>Complete genome of a new Firmicutes species belonging to the dominant human colonic microbiota ('Ruminococcus bicirculans') reveals two chromosomes and a selective capacity to utilize plant glucans.</title>
        <authorList>
            <consortium name="NISC Comparative Sequencing Program"/>
            <person name="Wegmann U."/>
            <person name="Louis P."/>
            <person name="Goesmann A."/>
            <person name="Henrissat B."/>
            <person name="Duncan S.H."/>
            <person name="Flint H.J."/>
        </authorList>
    </citation>
    <scope>NUCLEOTIDE SEQUENCE</scope>
    <source>
        <strain evidence="3">NBRC 107715</strain>
    </source>
</reference>
<reference evidence="5" key="2">
    <citation type="journal article" date="2019" name="Int. J. Syst. Evol. Microbiol.">
        <title>The Global Catalogue of Microorganisms (GCM) 10K type strain sequencing project: providing services to taxonomists for standard genome sequencing and annotation.</title>
        <authorList>
            <consortium name="The Broad Institute Genomics Platform"/>
            <consortium name="The Broad Institute Genome Sequencing Center for Infectious Disease"/>
            <person name="Wu L."/>
            <person name="Ma J."/>
        </authorList>
    </citation>
    <scope>NUCLEOTIDE SEQUENCE [LARGE SCALE GENOMIC DNA]</scope>
    <source>
        <strain evidence="5">NBRC 107715</strain>
    </source>
</reference>
<evidence type="ECO:0000256" key="1">
    <source>
        <dbReference type="SAM" id="MobiDB-lite"/>
    </source>
</evidence>
<dbReference type="OrthoDB" id="7875791at2"/>
<feature type="compositionally biased region" description="Basic and acidic residues" evidence="1">
    <location>
        <begin position="92"/>
        <end position="117"/>
    </location>
</feature>
<feature type="region of interest" description="Disordered" evidence="1">
    <location>
        <begin position="76"/>
        <end position="117"/>
    </location>
</feature>
<dbReference type="EMBL" id="BSPK01000072">
    <property type="protein sequence ID" value="GLS65467.1"/>
    <property type="molecule type" value="Genomic_DNA"/>
</dbReference>
<comment type="caution">
    <text evidence="2">The sequence shown here is derived from an EMBL/GenBank/DDBJ whole genome shotgun (WGS) entry which is preliminary data.</text>
</comment>
<organism evidence="2 4">
    <name type="scientific">Methylobacterium oxalidis</name>
    <dbReference type="NCBI Taxonomy" id="944322"/>
    <lineage>
        <taxon>Bacteria</taxon>
        <taxon>Pseudomonadati</taxon>
        <taxon>Pseudomonadota</taxon>
        <taxon>Alphaproteobacteria</taxon>
        <taxon>Hyphomicrobiales</taxon>
        <taxon>Methylobacteriaceae</taxon>
        <taxon>Methylobacterium</taxon>
    </lineage>
</organism>
<proteinExistence type="predicted"/>
<evidence type="ECO:0000313" key="3">
    <source>
        <dbReference type="EMBL" id="GLS65467.1"/>
    </source>
</evidence>
<feature type="region of interest" description="Disordered" evidence="1">
    <location>
        <begin position="36"/>
        <end position="60"/>
    </location>
</feature>
<evidence type="ECO:0000313" key="4">
    <source>
        <dbReference type="Proteomes" id="UP000321960"/>
    </source>
</evidence>
<reference evidence="2 4" key="3">
    <citation type="submission" date="2019-07" db="EMBL/GenBank/DDBJ databases">
        <title>Whole genome shotgun sequence of Methylobacterium oxalidis NBRC 107715.</title>
        <authorList>
            <person name="Hosoyama A."/>
            <person name="Uohara A."/>
            <person name="Ohji S."/>
            <person name="Ichikawa N."/>
        </authorList>
    </citation>
    <scope>NUCLEOTIDE SEQUENCE [LARGE SCALE GENOMIC DNA]</scope>
    <source>
        <strain evidence="2 4">NBRC 107715</strain>
    </source>
</reference>
<reference evidence="3" key="4">
    <citation type="submission" date="2023-01" db="EMBL/GenBank/DDBJ databases">
        <title>Draft genome sequence of Methylobacterium oxalidis strain NBRC 107715.</title>
        <authorList>
            <person name="Sun Q."/>
            <person name="Mori K."/>
        </authorList>
    </citation>
    <scope>NUCLEOTIDE SEQUENCE</scope>
    <source>
        <strain evidence="3">NBRC 107715</strain>
    </source>
</reference>
<dbReference type="Proteomes" id="UP001156856">
    <property type="component" value="Unassembled WGS sequence"/>
</dbReference>